<protein>
    <submittedName>
        <fullName evidence="1">YgeY family selenium metabolism-linked hydrolase</fullName>
    </submittedName>
</protein>
<sequence>MAVDFKKIQAAAEGYAEDMNKFLRDLVNLYGESCEEGPRAKRIKEEMEKLGFTKAWIDGQGNVLGEMGTGKSLIAFDAHIDTVGIGNRDNWKFDPVEGYENETEIGGRGTSDQLGGIVSAVYGAKIMKDLDMLSDEYTALVTGTVQEEDCDGNCWLYMIEQENIKPEFVVSTEPTDGGIYRGQRGRMEIRVDVEGVSSHGSAPERGDNAIYKMADILKEIEQLNENPADDSVEIKGLVKMLDEKYNPEWKEANFLGRGTVTTSQIFYTSPSRCAVADSCSISLDRRMTAGETWESCIKEIEDLPSAKKHGAKVTMYKYSRPSWTGLSYEQECYFPTWVIPEDHKVTKALEEVHKGLYGDKRIAPPKAEKEIEKRAARPLTDKWTFSTNGVATMGRHNIPTIGFGPGAEDQAHAPNEITWKQDLVTCAAVYAALPTIYVENHR</sequence>
<evidence type="ECO:0000313" key="2">
    <source>
        <dbReference type="Proteomes" id="UP000595814"/>
    </source>
</evidence>
<reference evidence="1 2" key="1">
    <citation type="journal article" date="2022" name="Int. J. Syst. Evol. Microbiol.">
        <title>Miniphocaeibacter halophilus sp. nov., an ammonium-tolerant acetate-producing bacterium isolated from a biogas system.</title>
        <authorList>
            <person name="Schnurer A."/>
            <person name="Singh A."/>
            <person name="Bi S."/>
            <person name="Qiao W."/>
            <person name="Westerholm M."/>
        </authorList>
    </citation>
    <scope>NUCLEOTIDE SEQUENCE [LARGE SCALE GENOMIC DNA]</scope>
    <source>
        <strain evidence="1 2">AMB_01</strain>
    </source>
</reference>
<name>A0AC61MRS8_9FIRM</name>
<keyword evidence="1" id="KW-0378">Hydrolase</keyword>
<organism evidence="1 2">
    <name type="scientific">Miniphocaeibacter halophilus</name>
    <dbReference type="NCBI Taxonomy" id="2931922"/>
    <lineage>
        <taxon>Bacteria</taxon>
        <taxon>Bacillati</taxon>
        <taxon>Bacillota</taxon>
        <taxon>Tissierellia</taxon>
        <taxon>Tissierellales</taxon>
        <taxon>Peptoniphilaceae</taxon>
        <taxon>Miniphocaeibacter</taxon>
    </lineage>
</organism>
<gene>
    <name evidence="1" type="ORF">JFY71_07265</name>
</gene>
<keyword evidence="2" id="KW-1185">Reference proteome</keyword>
<evidence type="ECO:0000313" key="1">
    <source>
        <dbReference type="EMBL" id="QQK07126.1"/>
    </source>
</evidence>
<dbReference type="Proteomes" id="UP000595814">
    <property type="component" value="Chromosome"/>
</dbReference>
<accession>A0AC61MRS8</accession>
<proteinExistence type="predicted"/>
<dbReference type="EMBL" id="CP066744">
    <property type="protein sequence ID" value="QQK07126.1"/>
    <property type="molecule type" value="Genomic_DNA"/>
</dbReference>